<gene>
    <name evidence="2" type="ORF">NMN56_025675</name>
</gene>
<dbReference type="RefSeq" id="WP_274041747.1">
    <property type="nucleotide sequence ID" value="NZ_JANCPR020000028.1"/>
</dbReference>
<proteinExistence type="predicted"/>
<feature type="transmembrane region" description="Helical" evidence="1">
    <location>
        <begin position="92"/>
        <end position="118"/>
    </location>
</feature>
<name>A0ABT7A1S3_9ACTN</name>
<dbReference type="Pfam" id="PF20064">
    <property type="entry name" value="DUF6463"/>
    <property type="match status" value="1"/>
</dbReference>
<accession>A0ABT7A1S3</accession>
<dbReference type="InterPro" id="IPR045590">
    <property type="entry name" value="DUF6463"/>
</dbReference>
<dbReference type="Proteomes" id="UP001214441">
    <property type="component" value="Unassembled WGS sequence"/>
</dbReference>
<keyword evidence="1" id="KW-0472">Membrane</keyword>
<organism evidence="2 3">
    <name type="scientific">Streptomyces iconiensis</name>
    <dbReference type="NCBI Taxonomy" id="1384038"/>
    <lineage>
        <taxon>Bacteria</taxon>
        <taxon>Bacillati</taxon>
        <taxon>Actinomycetota</taxon>
        <taxon>Actinomycetes</taxon>
        <taxon>Kitasatosporales</taxon>
        <taxon>Streptomycetaceae</taxon>
        <taxon>Streptomyces</taxon>
    </lineage>
</organism>
<comment type="caution">
    <text evidence="2">The sequence shown here is derived from an EMBL/GenBank/DDBJ whole genome shotgun (WGS) entry which is preliminary data.</text>
</comment>
<dbReference type="EMBL" id="JANCPR020000028">
    <property type="protein sequence ID" value="MDJ1135293.1"/>
    <property type="molecule type" value="Genomic_DNA"/>
</dbReference>
<keyword evidence="1" id="KW-1133">Transmembrane helix</keyword>
<protein>
    <submittedName>
        <fullName evidence="2">DUF6463 family protein</fullName>
    </submittedName>
</protein>
<keyword evidence="1" id="KW-0812">Transmembrane</keyword>
<sequence>MKQISAGSMRSAGRWVQITALAHGTIGAVLYRDVLAETVRAGVGSVPERGDRAAAFWFMAATPALWLGGRLLRSAEENGDVPAQRAAGTVLTGIGAVGAAAMPTSGFWALAGIGGVVLRRTLRRTG</sequence>
<keyword evidence="3" id="KW-1185">Reference proteome</keyword>
<evidence type="ECO:0000313" key="3">
    <source>
        <dbReference type="Proteomes" id="UP001214441"/>
    </source>
</evidence>
<evidence type="ECO:0000256" key="1">
    <source>
        <dbReference type="SAM" id="Phobius"/>
    </source>
</evidence>
<evidence type="ECO:0000313" key="2">
    <source>
        <dbReference type="EMBL" id="MDJ1135293.1"/>
    </source>
</evidence>
<reference evidence="2 3" key="1">
    <citation type="submission" date="2023-05" db="EMBL/GenBank/DDBJ databases">
        <title>Streptantibioticus silvisoli sp. nov., acidotolerant actinomycetes 1 from pine litter.</title>
        <authorList>
            <person name="Swiecimska M."/>
            <person name="Golinska P."/>
            <person name="Sangal V."/>
            <person name="Wachnowicz B."/>
            <person name="Goodfellow M."/>
        </authorList>
    </citation>
    <scope>NUCLEOTIDE SEQUENCE [LARGE SCALE GENOMIC DNA]</scope>
    <source>
        <strain evidence="2 3">DSM 42109</strain>
    </source>
</reference>